<accession>A0A6A6VI01</accession>
<protein>
    <recommendedName>
        <fullName evidence="4">Imidazoleglycerol-phosphate dehydratase</fullName>
    </recommendedName>
</protein>
<organism evidence="2 3">
    <name type="scientific">Sporormia fimetaria CBS 119925</name>
    <dbReference type="NCBI Taxonomy" id="1340428"/>
    <lineage>
        <taxon>Eukaryota</taxon>
        <taxon>Fungi</taxon>
        <taxon>Dikarya</taxon>
        <taxon>Ascomycota</taxon>
        <taxon>Pezizomycotina</taxon>
        <taxon>Dothideomycetes</taxon>
        <taxon>Pleosporomycetidae</taxon>
        <taxon>Pleosporales</taxon>
        <taxon>Sporormiaceae</taxon>
        <taxon>Sporormia</taxon>
    </lineage>
</organism>
<evidence type="ECO:0000256" key="1">
    <source>
        <dbReference type="SAM" id="MobiDB-lite"/>
    </source>
</evidence>
<proteinExistence type="predicted"/>
<dbReference type="InterPro" id="IPR038882">
    <property type="entry name" value="Rcf3"/>
</dbReference>
<dbReference type="Proteomes" id="UP000799440">
    <property type="component" value="Unassembled WGS sequence"/>
</dbReference>
<gene>
    <name evidence="2" type="ORF">M011DRAFT_465031</name>
</gene>
<dbReference type="PANTHER" id="PTHR39153">
    <property type="entry name" value="AGR244WP"/>
    <property type="match status" value="1"/>
</dbReference>
<dbReference type="PANTHER" id="PTHR39153:SF1">
    <property type="entry name" value="AGR244WP"/>
    <property type="match status" value="1"/>
</dbReference>
<dbReference type="EMBL" id="MU006564">
    <property type="protein sequence ID" value="KAF2750252.1"/>
    <property type="molecule type" value="Genomic_DNA"/>
</dbReference>
<dbReference type="AlphaFoldDB" id="A0A6A6VI01"/>
<feature type="region of interest" description="Disordered" evidence="1">
    <location>
        <begin position="109"/>
        <end position="131"/>
    </location>
</feature>
<reference evidence="2" key="1">
    <citation type="journal article" date="2020" name="Stud. Mycol.">
        <title>101 Dothideomycetes genomes: a test case for predicting lifestyles and emergence of pathogens.</title>
        <authorList>
            <person name="Haridas S."/>
            <person name="Albert R."/>
            <person name="Binder M."/>
            <person name="Bloem J."/>
            <person name="Labutti K."/>
            <person name="Salamov A."/>
            <person name="Andreopoulos B."/>
            <person name="Baker S."/>
            <person name="Barry K."/>
            <person name="Bills G."/>
            <person name="Bluhm B."/>
            <person name="Cannon C."/>
            <person name="Castanera R."/>
            <person name="Culley D."/>
            <person name="Daum C."/>
            <person name="Ezra D."/>
            <person name="Gonzalez J."/>
            <person name="Henrissat B."/>
            <person name="Kuo A."/>
            <person name="Liang C."/>
            <person name="Lipzen A."/>
            <person name="Lutzoni F."/>
            <person name="Magnuson J."/>
            <person name="Mondo S."/>
            <person name="Nolan M."/>
            <person name="Ohm R."/>
            <person name="Pangilinan J."/>
            <person name="Park H.-J."/>
            <person name="Ramirez L."/>
            <person name="Alfaro M."/>
            <person name="Sun H."/>
            <person name="Tritt A."/>
            <person name="Yoshinaga Y."/>
            <person name="Zwiers L.-H."/>
            <person name="Turgeon B."/>
            <person name="Goodwin S."/>
            <person name="Spatafora J."/>
            <person name="Crous P."/>
            <person name="Grigoriev I."/>
        </authorList>
    </citation>
    <scope>NUCLEOTIDE SEQUENCE</scope>
    <source>
        <strain evidence="2">CBS 119925</strain>
    </source>
</reference>
<keyword evidence="3" id="KW-1185">Reference proteome</keyword>
<dbReference type="OrthoDB" id="3979469at2759"/>
<evidence type="ECO:0008006" key="4">
    <source>
        <dbReference type="Google" id="ProtNLM"/>
    </source>
</evidence>
<name>A0A6A6VI01_9PLEO</name>
<evidence type="ECO:0000313" key="2">
    <source>
        <dbReference type="EMBL" id="KAF2750252.1"/>
    </source>
</evidence>
<sequence>MPRLHGSLKSEEETNEAAWEAARGAVTGAAKWGLFAAVAAGVAYNFSPVYRSLTVQFKVYIQMSGMILGSMIEADKRMIAYEHRMRVHKRMARDAAMWRRYEEEYEERGTPGVAGEANVKSVGVGEGKGSE</sequence>
<evidence type="ECO:0000313" key="3">
    <source>
        <dbReference type="Proteomes" id="UP000799440"/>
    </source>
</evidence>